<dbReference type="EMBL" id="CM022230">
    <property type="protein sequence ID" value="KAF7103056.1"/>
    <property type="molecule type" value="Genomic_DNA"/>
</dbReference>
<comment type="caution">
    <text evidence="1">The sequence shown here is derived from an EMBL/GenBank/DDBJ whole genome shotgun (WGS) entry which is preliminary data.</text>
</comment>
<evidence type="ECO:0000313" key="1">
    <source>
        <dbReference type="EMBL" id="KAF7103056.1"/>
    </source>
</evidence>
<dbReference type="Proteomes" id="UP000815260">
    <property type="component" value="Chromosome 7B"/>
</dbReference>
<proteinExistence type="predicted"/>
<gene>
    <name evidence="1" type="ORF">CFC21_104089</name>
</gene>
<organism evidence="1">
    <name type="scientific">Triticum aestivum</name>
    <name type="common">Wheat</name>
    <dbReference type="NCBI Taxonomy" id="4565"/>
    <lineage>
        <taxon>Eukaryota</taxon>
        <taxon>Viridiplantae</taxon>
        <taxon>Streptophyta</taxon>
        <taxon>Embryophyta</taxon>
        <taxon>Tracheophyta</taxon>
        <taxon>Spermatophyta</taxon>
        <taxon>Magnoliopsida</taxon>
        <taxon>Liliopsida</taxon>
        <taxon>Poales</taxon>
        <taxon>Poaceae</taxon>
        <taxon>BOP clade</taxon>
        <taxon>Pooideae</taxon>
        <taxon>Triticodae</taxon>
        <taxon>Triticeae</taxon>
        <taxon>Triticinae</taxon>
        <taxon>Triticum</taxon>
    </lineage>
</organism>
<accession>A0A9R1M9E8</accession>
<dbReference type="AlphaFoldDB" id="A0A9R1M9E8"/>
<protein>
    <submittedName>
        <fullName evidence="1">Uncharacterized protein</fullName>
    </submittedName>
</protein>
<feature type="non-terminal residue" evidence="1">
    <location>
        <position position="1"/>
    </location>
</feature>
<feature type="non-terminal residue" evidence="1">
    <location>
        <position position="26"/>
    </location>
</feature>
<sequence length="26" mass="3145">KFQCKACFLLRRGFCYVHVELSVKLR</sequence>
<reference evidence="1" key="2">
    <citation type="submission" date="2020-03" db="EMBL/GenBank/DDBJ databases">
        <title>The second near-complete assembly of the hexaploid bread wheat (Triticum aestivum) genome.</title>
        <authorList>
            <person name="Zimin A.V."/>
            <person name="Puiu D."/>
            <person name="Shumante A."/>
            <person name="Alonge M."/>
            <person name="Salzberg S.L."/>
        </authorList>
    </citation>
    <scope>NUCLEOTIDE SEQUENCE</scope>
    <source>
        <tissue evidence="1">Leaf</tissue>
    </source>
</reference>
<name>A0A9R1M9E8_WHEAT</name>
<reference evidence="1" key="1">
    <citation type="journal article" date="2017" name="Gigascience">
        <title>The first near-complete assembly of the hexaploid bread wheat genome, Triticum aestivum.</title>
        <authorList>
            <person name="Zimin A.V."/>
            <person name="Puiu D."/>
            <person name="Hall R."/>
            <person name="Kingan S."/>
            <person name="Clavijo B.J."/>
            <person name="Salzberg S.L."/>
        </authorList>
    </citation>
    <scope>NUCLEOTIDE SEQUENCE</scope>
    <source>
        <tissue evidence="1">Leaf</tissue>
    </source>
</reference>